<dbReference type="InterPro" id="IPR019147">
    <property type="entry name" value="SWAP_N_domain"/>
</dbReference>
<dbReference type="AlphaFoldDB" id="A0A9D4U0X8"/>
<dbReference type="Proteomes" id="UP000886520">
    <property type="component" value="Chromosome 25"/>
</dbReference>
<dbReference type="Gene3D" id="1.10.10.790">
    <property type="entry name" value="Surp module"/>
    <property type="match status" value="1"/>
</dbReference>
<keyword evidence="2" id="KW-0677">Repeat</keyword>
<dbReference type="OrthoDB" id="5836667at2759"/>
<dbReference type="SMART" id="SM00648">
    <property type="entry name" value="SWAP"/>
    <property type="match status" value="1"/>
</dbReference>
<feature type="compositionally biased region" description="Low complexity" evidence="7">
    <location>
        <begin position="421"/>
        <end position="435"/>
    </location>
</feature>
<feature type="compositionally biased region" description="Basic and acidic residues" evidence="7">
    <location>
        <begin position="321"/>
        <end position="330"/>
    </location>
</feature>
<dbReference type="PANTHER" id="PTHR13161:SF15">
    <property type="entry name" value="SPLICING FACTOR, SUPPRESSOR OF WHITE-APRICOT HOMOLOG"/>
    <property type="match status" value="1"/>
</dbReference>
<feature type="compositionally biased region" description="Basic residues" evidence="7">
    <location>
        <begin position="618"/>
        <end position="643"/>
    </location>
</feature>
<keyword evidence="1" id="KW-0507">mRNA processing</keyword>
<evidence type="ECO:0000256" key="3">
    <source>
        <dbReference type="ARBA" id="ARBA00022884"/>
    </source>
</evidence>
<dbReference type="InterPro" id="IPR035967">
    <property type="entry name" value="SWAP/Surp_sf"/>
</dbReference>
<evidence type="ECO:0000256" key="5">
    <source>
        <dbReference type="ARBA" id="ARBA00023163"/>
    </source>
</evidence>
<feature type="domain" description="SURP motif" evidence="8">
    <location>
        <begin position="179"/>
        <end position="221"/>
    </location>
</feature>
<feature type="region of interest" description="Disordered" evidence="7">
    <location>
        <begin position="517"/>
        <end position="547"/>
    </location>
</feature>
<evidence type="ECO:0000259" key="8">
    <source>
        <dbReference type="PROSITE" id="PS50128"/>
    </source>
</evidence>
<organism evidence="9 10">
    <name type="scientific">Adiantum capillus-veneris</name>
    <name type="common">Maidenhair fern</name>
    <dbReference type="NCBI Taxonomy" id="13818"/>
    <lineage>
        <taxon>Eukaryota</taxon>
        <taxon>Viridiplantae</taxon>
        <taxon>Streptophyta</taxon>
        <taxon>Embryophyta</taxon>
        <taxon>Tracheophyta</taxon>
        <taxon>Polypodiopsida</taxon>
        <taxon>Polypodiidae</taxon>
        <taxon>Polypodiales</taxon>
        <taxon>Pteridineae</taxon>
        <taxon>Pteridaceae</taxon>
        <taxon>Vittarioideae</taxon>
        <taxon>Adiantum</taxon>
    </lineage>
</organism>
<dbReference type="SMART" id="SM01141">
    <property type="entry name" value="DRY_EERY"/>
    <property type="match status" value="1"/>
</dbReference>
<dbReference type="PANTHER" id="PTHR13161">
    <property type="entry name" value="SPLICING FACTOR SUPPRESSOR OF WHITE APRICOT"/>
    <property type="match status" value="1"/>
</dbReference>
<keyword evidence="6" id="KW-0508">mRNA splicing</keyword>
<evidence type="ECO:0000313" key="10">
    <source>
        <dbReference type="Proteomes" id="UP000886520"/>
    </source>
</evidence>
<evidence type="ECO:0000313" key="9">
    <source>
        <dbReference type="EMBL" id="KAI5059464.1"/>
    </source>
</evidence>
<sequence>MEAPVMGVRTAKRAYPQQHHQETATPFMVTGVHALLFDDDTLAAFINSPGALLPWNGDQSLLIDRYDVRHLLQDLSSVRKRRPAPPLTDVTDEELNHERFRDLHEILSSAPREEPQYTDESLKPSAGGYQAVPFSYSVDGTENGTQTEGPHRSTGFHPPFPVPDFLLPKLPPTEKVHQIIAGTAKFVKEHGGQSEVLLKVKQGSNPMFGFLNVDHHLHEYYRFLVQHPELLQLSQSMGKSAGTSGEGLSLLGVAYGSGDDDEDSAQRLESSPADIGTSGLENVKLGQEKLISSDASNRRMDPGGGTAAQGKAVAATSRSSKVRDGFKSKVTESISKPSPPSNNKKKTLAELIQPNKRIVSKKNINDIPAEFVANASNQLPKKSEIKTSSWQSVPSIKDMNYGMSADAAAAAVFAATRGARAMRQDSSNNRSSSSSGFSHRVHEANGLPVDSSGGKDTISLGLGQSDVKLAKAVAELAAIAALHEADSADTLLTPAEKLKAERLRKAKMFAAMIKSGKCGSESAKKPVEHPPGTLPAATSTRSEEMQTDGLSVNGKAIANGNGVVIENSLLAEEVEESDMNRNARSGGADLASRQPAKERKYRSKEQDTRSDSEEGEHQRKRKARHDHKDDKKHKHSKRRKHKHSDSESADSGLSSGDDSTHERKSKTHRRHHHRRKRSHSERDGKDGKRGHGRHKSHDDDLGLDSSQKKKHKHTRRHDGSSSGSEDEMSGSGRVTSEKQGSRSASVEKERLSSSAHAKHGSVVGFQGKSAATTEVPADIREKVRVMLLSTL</sequence>
<reference evidence="9" key="1">
    <citation type="submission" date="2021-01" db="EMBL/GenBank/DDBJ databases">
        <title>Adiantum capillus-veneris genome.</title>
        <authorList>
            <person name="Fang Y."/>
            <person name="Liao Q."/>
        </authorList>
    </citation>
    <scope>NUCLEOTIDE SEQUENCE</scope>
    <source>
        <strain evidence="9">H3</strain>
        <tissue evidence="9">Leaf</tissue>
    </source>
</reference>
<name>A0A9D4U0X8_ADICA</name>
<comment type="caution">
    <text evidence="9">The sequence shown here is derived from an EMBL/GenBank/DDBJ whole genome shotgun (WGS) entry which is preliminary data.</text>
</comment>
<accession>A0A9D4U0X8</accession>
<keyword evidence="4" id="KW-0805">Transcription regulation</keyword>
<evidence type="ECO:0000256" key="4">
    <source>
        <dbReference type="ARBA" id="ARBA00023015"/>
    </source>
</evidence>
<feature type="compositionally biased region" description="Basic and acidic residues" evidence="7">
    <location>
        <begin position="595"/>
        <end position="617"/>
    </location>
</feature>
<evidence type="ECO:0000256" key="6">
    <source>
        <dbReference type="ARBA" id="ARBA00023187"/>
    </source>
</evidence>
<protein>
    <recommendedName>
        <fullName evidence="8">SURP motif domain-containing protein</fullName>
    </recommendedName>
</protein>
<feature type="region of interest" description="Disordered" evidence="7">
    <location>
        <begin position="293"/>
        <end position="346"/>
    </location>
</feature>
<proteinExistence type="predicted"/>
<feature type="region of interest" description="Disordered" evidence="7">
    <location>
        <begin position="107"/>
        <end position="156"/>
    </location>
</feature>
<dbReference type="SUPFAM" id="SSF109905">
    <property type="entry name" value="Surp module (SWAP domain)"/>
    <property type="match status" value="1"/>
</dbReference>
<dbReference type="EMBL" id="JABFUD020000025">
    <property type="protein sequence ID" value="KAI5059464.1"/>
    <property type="molecule type" value="Genomic_DNA"/>
</dbReference>
<feature type="compositionally biased region" description="Basic and acidic residues" evidence="7">
    <location>
        <begin position="735"/>
        <end position="751"/>
    </location>
</feature>
<keyword evidence="10" id="KW-1185">Reference proteome</keyword>
<dbReference type="InterPro" id="IPR040397">
    <property type="entry name" value="SWAP"/>
</dbReference>
<evidence type="ECO:0000256" key="2">
    <source>
        <dbReference type="ARBA" id="ARBA00022737"/>
    </source>
</evidence>
<keyword evidence="3" id="KW-0694">RNA-binding</keyword>
<dbReference type="PROSITE" id="PS50128">
    <property type="entry name" value="SURP"/>
    <property type="match status" value="1"/>
</dbReference>
<dbReference type="GO" id="GO:0003723">
    <property type="term" value="F:RNA binding"/>
    <property type="evidence" value="ECO:0007669"/>
    <property type="project" value="UniProtKB-KW"/>
</dbReference>
<feature type="region of interest" description="Disordered" evidence="7">
    <location>
        <begin position="252"/>
        <end position="279"/>
    </location>
</feature>
<feature type="region of interest" description="Disordered" evidence="7">
    <location>
        <begin position="421"/>
        <end position="454"/>
    </location>
</feature>
<dbReference type="GO" id="GO:0000395">
    <property type="term" value="P:mRNA 5'-splice site recognition"/>
    <property type="evidence" value="ECO:0007669"/>
    <property type="project" value="TreeGrafter"/>
</dbReference>
<feature type="compositionally biased region" description="Basic residues" evidence="7">
    <location>
        <begin position="663"/>
        <end position="679"/>
    </location>
</feature>
<feature type="compositionally biased region" description="Basic and acidic residues" evidence="7">
    <location>
        <begin position="680"/>
        <end position="689"/>
    </location>
</feature>
<evidence type="ECO:0000256" key="1">
    <source>
        <dbReference type="ARBA" id="ARBA00022664"/>
    </source>
</evidence>
<gene>
    <name evidence="9" type="ORF">GOP47_0025783</name>
</gene>
<dbReference type="Pfam" id="PF01805">
    <property type="entry name" value="Surp"/>
    <property type="match status" value="1"/>
</dbReference>
<dbReference type="InterPro" id="IPR000061">
    <property type="entry name" value="Surp"/>
</dbReference>
<dbReference type="Pfam" id="PF09750">
    <property type="entry name" value="DRY_EERY"/>
    <property type="match status" value="1"/>
</dbReference>
<feature type="region of interest" description="Disordered" evidence="7">
    <location>
        <begin position="576"/>
        <end position="777"/>
    </location>
</feature>
<evidence type="ECO:0000256" key="7">
    <source>
        <dbReference type="SAM" id="MobiDB-lite"/>
    </source>
</evidence>
<keyword evidence="5" id="KW-0804">Transcription</keyword>
<feature type="compositionally biased region" description="Polar residues" evidence="7">
    <location>
        <begin position="138"/>
        <end position="148"/>
    </location>
</feature>